<organism evidence="1">
    <name type="scientific">hydrothermal vent metagenome</name>
    <dbReference type="NCBI Taxonomy" id="652676"/>
    <lineage>
        <taxon>unclassified sequences</taxon>
        <taxon>metagenomes</taxon>
        <taxon>ecological metagenomes</taxon>
    </lineage>
</organism>
<name>A0A3B0W746_9ZZZZ</name>
<evidence type="ECO:0000313" key="1">
    <source>
        <dbReference type="EMBL" id="VAW46517.1"/>
    </source>
</evidence>
<dbReference type="EMBL" id="UOFA01000286">
    <property type="protein sequence ID" value="VAW46517.1"/>
    <property type="molecule type" value="Genomic_DNA"/>
</dbReference>
<accession>A0A3B0W746</accession>
<protein>
    <submittedName>
        <fullName evidence="1">Uncharacterized protein</fullName>
    </submittedName>
</protein>
<reference evidence="1" key="1">
    <citation type="submission" date="2018-06" db="EMBL/GenBank/DDBJ databases">
        <authorList>
            <person name="Zhirakovskaya E."/>
        </authorList>
    </citation>
    <scope>NUCLEOTIDE SEQUENCE</scope>
</reference>
<sequence>MKIQSMLLILISSTTLAAQITDSESSSAESIGAQAKIVVSENLPNIPAPLQAEAKRINAW</sequence>
<feature type="non-terminal residue" evidence="1">
    <location>
        <position position="60"/>
    </location>
</feature>
<dbReference type="AlphaFoldDB" id="A0A3B0W746"/>
<proteinExistence type="predicted"/>
<gene>
    <name evidence="1" type="ORF">MNBD_GAMMA02-618</name>
</gene>